<dbReference type="InterPro" id="IPR000644">
    <property type="entry name" value="CBS_dom"/>
</dbReference>
<dbReference type="InterPro" id="IPR045865">
    <property type="entry name" value="ACT-like_dom_sf"/>
</dbReference>
<dbReference type="EMBL" id="JBBYAF010000016">
    <property type="protein sequence ID" value="MEL3972559.1"/>
    <property type="molecule type" value="Genomic_DNA"/>
</dbReference>
<evidence type="ECO:0000313" key="5">
    <source>
        <dbReference type="EMBL" id="MEL3972559.1"/>
    </source>
</evidence>
<keyword evidence="1 2" id="KW-0129">CBS domain</keyword>
<dbReference type="InterPro" id="IPR046342">
    <property type="entry name" value="CBS_dom_sf"/>
</dbReference>
<protein>
    <submittedName>
        <fullName evidence="5">Acetoin utilization AcuB family protein</fullName>
    </submittedName>
</protein>
<dbReference type="InterPro" id="IPR002912">
    <property type="entry name" value="ACT_dom"/>
</dbReference>
<feature type="domain" description="CBS" evidence="3">
    <location>
        <begin position="78"/>
        <end position="136"/>
    </location>
</feature>
<evidence type="ECO:0000256" key="2">
    <source>
        <dbReference type="PROSITE-ProRule" id="PRU00703"/>
    </source>
</evidence>
<dbReference type="PROSITE" id="PS51371">
    <property type="entry name" value="CBS"/>
    <property type="match status" value="2"/>
</dbReference>
<dbReference type="Proteomes" id="UP001389717">
    <property type="component" value="Unassembled WGS sequence"/>
</dbReference>
<comment type="caution">
    <text evidence="5">The sequence shown here is derived from an EMBL/GenBank/DDBJ whole genome shotgun (WGS) entry which is preliminary data.</text>
</comment>
<dbReference type="InterPro" id="IPR051257">
    <property type="entry name" value="Diverse_CBS-Domain"/>
</dbReference>
<dbReference type="PROSITE" id="PS51671">
    <property type="entry name" value="ACT"/>
    <property type="match status" value="1"/>
</dbReference>
<dbReference type="Gene3D" id="3.30.70.260">
    <property type="match status" value="1"/>
</dbReference>
<dbReference type="SMART" id="SM00116">
    <property type="entry name" value="CBS"/>
    <property type="match status" value="2"/>
</dbReference>
<dbReference type="RefSeq" id="WP_341982962.1">
    <property type="nucleotide sequence ID" value="NZ_JBBYAF010000016.1"/>
</dbReference>
<gene>
    <name evidence="5" type="ORF">AAEO50_09725</name>
</gene>
<dbReference type="Pfam" id="PF00571">
    <property type="entry name" value="CBS"/>
    <property type="match status" value="2"/>
</dbReference>
<name>A0ABU9KBG1_9BACI</name>
<dbReference type="Gene3D" id="3.10.580.10">
    <property type="entry name" value="CBS-domain"/>
    <property type="match status" value="1"/>
</dbReference>
<dbReference type="PANTHER" id="PTHR43080">
    <property type="entry name" value="CBS DOMAIN-CONTAINING PROTEIN CBSX3, MITOCHONDRIAL"/>
    <property type="match status" value="1"/>
</dbReference>
<organism evidence="5 6">
    <name type="scientific">Rossellomorea oryzaecorticis</name>
    <dbReference type="NCBI Taxonomy" id="1396505"/>
    <lineage>
        <taxon>Bacteria</taxon>
        <taxon>Bacillati</taxon>
        <taxon>Bacillota</taxon>
        <taxon>Bacilli</taxon>
        <taxon>Bacillales</taxon>
        <taxon>Bacillaceae</taxon>
        <taxon>Rossellomorea</taxon>
    </lineage>
</organism>
<dbReference type="Pfam" id="PF01842">
    <property type="entry name" value="ACT"/>
    <property type="match status" value="1"/>
</dbReference>
<dbReference type="SUPFAM" id="SSF55021">
    <property type="entry name" value="ACT-like"/>
    <property type="match status" value="1"/>
</dbReference>
<dbReference type="PANTHER" id="PTHR43080:SF2">
    <property type="entry name" value="CBS DOMAIN-CONTAINING PROTEIN"/>
    <property type="match status" value="1"/>
</dbReference>
<reference evidence="5 6" key="1">
    <citation type="submission" date="2024-04" db="EMBL/GenBank/DDBJ databases">
        <title>Bacillus oryzaecorticis sp. nov., a moderately halophilic bacterium isolated from rice husks.</title>
        <authorList>
            <person name="Zhu H.-S."/>
        </authorList>
    </citation>
    <scope>NUCLEOTIDE SEQUENCE [LARGE SCALE GENOMIC DNA]</scope>
    <source>
        <strain evidence="5 6">ZC255</strain>
    </source>
</reference>
<dbReference type="CDD" id="cd04584">
    <property type="entry name" value="CBS_pair_AcuB_like"/>
    <property type="match status" value="1"/>
</dbReference>
<accession>A0ABU9KBG1</accession>
<dbReference type="CDD" id="cd04883">
    <property type="entry name" value="ACT_AcuB"/>
    <property type="match status" value="1"/>
</dbReference>
<evidence type="ECO:0000313" key="6">
    <source>
        <dbReference type="Proteomes" id="UP001389717"/>
    </source>
</evidence>
<dbReference type="SUPFAM" id="SSF54631">
    <property type="entry name" value="CBS-domain pair"/>
    <property type="match status" value="1"/>
</dbReference>
<feature type="domain" description="CBS" evidence="3">
    <location>
        <begin position="7"/>
        <end position="65"/>
    </location>
</feature>
<sequence>MIVEEIMKTDVASLQPEDTIESAIQLMREKKIKHIPITNEKSEVIGIVSDRDVKDGTPSIFDKDSSAPELKNPLKYIMKTDVITGHPLDFVEEVAALFYEHHISCLPIVRENKLIGIITETDLLHTLIQLTGANQPGSQIEVKVPHRAGILYDVAGIIRRHNSNILSVLVYPDKNDEAYKILVFRVRTMNPMNVIEDLKKEGYDVLWPNMPGMSS</sequence>
<evidence type="ECO:0000259" key="3">
    <source>
        <dbReference type="PROSITE" id="PS51371"/>
    </source>
</evidence>
<evidence type="ECO:0000256" key="1">
    <source>
        <dbReference type="ARBA" id="ARBA00023122"/>
    </source>
</evidence>
<keyword evidence="6" id="KW-1185">Reference proteome</keyword>
<evidence type="ECO:0000259" key="4">
    <source>
        <dbReference type="PROSITE" id="PS51671"/>
    </source>
</evidence>
<proteinExistence type="predicted"/>
<feature type="domain" description="ACT" evidence="4">
    <location>
        <begin position="139"/>
        <end position="213"/>
    </location>
</feature>